<evidence type="ECO:0000313" key="2">
    <source>
        <dbReference type="Proteomes" id="UP001285441"/>
    </source>
</evidence>
<organism evidence="1 2">
    <name type="scientific">Podospora didyma</name>
    <dbReference type="NCBI Taxonomy" id="330526"/>
    <lineage>
        <taxon>Eukaryota</taxon>
        <taxon>Fungi</taxon>
        <taxon>Dikarya</taxon>
        <taxon>Ascomycota</taxon>
        <taxon>Pezizomycotina</taxon>
        <taxon>Sordariomycetes</taxon>
        <taxon>Sordariomycetidae</taxon>
        <taxon>Sordariales</taxon>
        <taxon>Podosporaceae</taxon>
        <taxon>Podospora</taxon>
    </lineage>
</organism>
<protein>
    <submittedName>
        <fullName evidence="1">Uncharacterized protein</fullName>
    </submittedName>
</protein>
<comment type="caution">
    <text evidence="1">The sequence shown here is derived from an EMBL/GenBank/DDBJ whole genome shotgun (WGS) entry which is preliminary data.</text>
</comment>
<reference evidence="1" key="1">
    <citation type="journal article" date="2023" name="Mol. Phylogenet. Evol.">
        <title>Genome-scale phylogeny and comparative genomics of the fungal order Sordariales.</title>
        <authorList>
            <person name="Hensen N."/>
            <person name="Bonometti L."/>
            <person name="Westerberg I."/>
            <person name="Brannstrom I.O."/>
            <person name="Guillou S."/>
            <person name="Cros-Aarteil S."/>
            <person name="Calhoun S."/>
            <person name="Haridas S."/>
            <person name="Kuo A."/>
            <person name="Mondo S."/>
            <person name="Pangilinan J."/>
            <person name="Riley R."/>
            <person name="LaButti K."/>
            <person name="Andreopoulos B."/>
            <person name="Lipzen A."/>
            <person name="Chen C."/>
            <person name="Yan M."/>
            <person name="Daum C."/>
            <person name="Ng V."/>
            <person name="Clum A."/>
            <person name="Steindorff A."/>
            <person name="Ohm R.A."/>
            <person name="Martin F."/>
            <person name="Silar P."/>
            <person name="Natvig D.O."/>
            <person name="Lalanne C."/>
            <person name="Gautier V."/>
            <person name="Ament-Velasquez S.L."/>
            <person name="Kruys A."/>
            <person name="Hutchinson M.I."/>
            <person name="Powell A.J."/>
            <person name="Barry K."/>
            <person name="Miller A.N."/>
            <person name="Grigoriev I.V."/>
            <person name="Debuchy R."/>
            <person name="Gladieux P."/>
            <person name="Hiltunen Thoren M."/>
            <person name="Johannesson H."/>
        </authorList>
    </citation>
    <scope>NUCLEOTIDE SEQUENCE</scope>
    <source>
        <strain evidence="1">CBS 232.78</strain>
    </source>
</reference>
<keyword evidence="2" id="KW-1185">Reference proteome</keyword>
<sequence length="237" mass="25586">MLGFAYRESRDCDLRCWLWRGTLFLASPSAMARPPTIPPTPPTPRLGNRGLSTVAAVFDGSGARLNLAANSLRATSTLVLVLELPETELLLPGRMENMPLRTVGIELSLLRLERPVHDVHESLRDGGGGAAFSPIARRGTVTAPLPFHGVAAQICIVSSQRSTCRLTPLPMFPSVVLYQKGLILLFSCFSASSSPPPPLACLLPWFGAFSPPRGFEQGTARKTPRFAIVPGFIFPNP</sequence>
<proteinExistence type="predicted"/>
<reference evidence="1" key="2">
    <citation type="submission" date="2023-06" db="EMBL/GenBank/DDBJ databases">
        <authorList>
            <consortium name="Lawrence Berkeley National Laboratory"/>
            <person name="Haridas S."/>
            <person name="Hensen N."/>
            <person name="Bonometti L."/>
            <person name="Westerberg I."/>
            <person name="Brannstrom I.O."/>
            <person name="Guillou S."/>
            <person name="Cros-Aarteil S."/>
            <person name="Calhoun S."/>
            <person name="Kuo A."/>
            <person name="Mondo S."/>
            <person name="Pangilinan J."/>
            <person name="Riley R."/>
            <person name="LaButti K."/>
            <person name="Andreopoulos B."/>
            <person name="Lipzen A."/>
            <person name="Chen C."/>
            <person name="Yanf M."/>
            <person name="Daum C."/>
            <person name="Ng V."/>
            <person name="Clum A."/>
            <person name="Steindorff A."/>
            <person name="Ohm R."/>
            <person name="Martin F."/>
            <person name="Silar P."/>
            <person name="Natvig D."/>
            <person name="Lalanne C."/>
            <person name="Gautier V."/>
            <person name="Ament-velasquez S.L."/>
            <person name="Kruys A."/>
            <person name="Hutchinson M.I."/>
            <person name="Powell A.J."/>
            <person name="Barry K."/>
            <person name="Miller A.N."/>
            <person name="Grigoriev I.V."/>
            <person name="Debuchy R."/>
            <person name="Gladieux P."/>
            <person name="Thoren M.H."/>
            <person name="Johannesson H."/>
        </authorList>
    </citation>
    <scope>NUCLEOTIDE SEQUENCE</scope>
    <source>
        <strain evidence="1">CBS 232.78</strain>
    </source>
</reference>
<dbReference type="AlphaFoldDB" id="A0AAE0U6N2"/>
<name>A0AAE0U6N2_9PEZI</name>
<accession>A0AAE0U6N2</accession>
<dbReference type="EMBL" id="JAULSW010000001">
    <property type="protein sequence ID" value="KAK3392916.1"/>
    <property type="molecule type" value="Genomic_DNA"/>
</dbReference>
<evidence type="ECO:0000313" key="1">
    <source>
        <dbReference type="EMBL" id="KAK3392916.1"/>
    </source>
</evidence>
<dbReference type="Proteomes" id="UP001285441">
    <property type="component" value="Unassembled WGS sequence"/>
</dbReference>
<gene>
    <name evidence="1" type="ORF">B0H63DRAFT_3334</name>
</gene>